<feature type="transmembrane region" description="Helical" evidence="6">
    <location>
        <begin position="143"/>
        <end position="161"/>
    </location>
</feature>
<dbReference type="GO" id="GO:0005886">
    <property type="term" value="C:plasma membrane"/>
    <property type="evidence" value="ECO:0007669"/>
    <property type="project" value="TreeGrafter"/>
</dbReference>
<feature type="transmembrane region" description="Helical" evidence="6">
    <location>
        <begin position="421"/>
        <end position="442"/>
    </location>
</feature>
<reference evidence="8" key="1">
    <citation type="journal article" date="2019" name="Environ. Microbiol.">
        <title>Fungal ecological strategies reflected in gene transcription - a case study of two litter decomposers.</title>
        <authorList>
            <person name="Barbi F."/>
            <person name="Kohler A."/>
            <person name="Barry K."/>
            <person name="Baskaran P."/>
            <person name="Daum C."/>
            <person name="Fauchery L."/>
            <person name="Ihrmark K."/>
            <person name="Kuo A."/>
            <person name="LaButti K."/>
            <person name="Lipzen A."/>
            <person name="Morin E."/>
            <person name="Grigoriev I.V."/>
            <person name="Henrissat B."/>
            <person name="Lindahl B."/>
            <person name="Martin F."/>
        </authorList>
    </citation>
    <scope>NUCLEOTIDE SEQUENCE</scope>
    <source>
        <strain evidence="8">JB14</strain>
    </source>
</reference>
<name>A0A6A4GM02_9AGAR</name>
<keyword evidence="9" id="KW-1185">Reference proteome</keyword>
<feature type="transmembrane region" description="Helical" evidence="6">
    <location>
        <begin position="44"/>
        <end position="63"/>
    </location>
</feature>
<feature type="compositionally biased region" description="Basic and acidic residues" evidence="5">
    <location>
        <begin position="264"/>
        <end position="277"/>
    </location>
</feature>
<comment type="subcellular location">
    <subcellularLocation>
        <location evidence="1">Membrane</location>
        <topology evidence="1">Multi-pass membrane protein</topology>
    </subcellularLocation>
</comment>
<evidence type="ECO:0000313" key="9">
    <source>
        <dbReference type="Proteomes" id="UP000799118"/>
    </source>
</evidence>
<evidence type="ECO:0000256" key="2">
    <source>
        <dbReference type="ARBA" id="ARBA00022692"/>
    </source>
</evidence>
<keyword evidence="3 6" id="KW-1133">Transmembrane helix</keyword>
<dbReference type="InterPro" id="IPR020846">
    <property type="entry name" value="MFS_dom"/>
</dbReference>
<dbReference type="Gene3D" id="1.20.1720.10">
    <property type="entry name" value="Multidrug resistance protein D"/>
    <property type="match status" value="1"/>
</dbReference>
<feature type="transmembrane region" description="Helical" evidence="6">
    <location>
        <begin position="478"/>
        <end position="499"/>
    </location>
</feature>
<feature type="transmembrane region" description="Helical" evidence="6">
    <location>
        <begin position="173"/>
        <end position="194"/>
    </location>
</feature>
<accession>A0A6A4GM02</accession>
<evidence type="ECO:0000259" key="7">
    <source>
        <dbReference type="PROSITE" id="PS50850"/>
    </source>
</evidence>
<dbReference type="PANTHER" id="PTHR23502">
    <property type="entry name" value="MAJOR FACILITATOR SUPERFAMILY"/>
    <property type="match status" value="1"/>
</dbReference>
<protein>
    <submittedName>
        <fullName evidence="8">MFS general substrate transporter</fullName>
    </submittedName>
</protein>
<feature type="transmembrane region" description="Helical" evidence="6">
    <location>
        <begin position="382"/>
        <end position="400"/>
    </location>
</feature>
<dbReference type="Gene3D" id="1.20.1250.20">
    <property type="entry name" value="MFS general substrate transporter like domains"/>
    <property type="match status" value="1"/>
</dbReference>
<evidence type="ECO:0000256" key="5">
    <source>
        <dbReference type="SAM" id="MobiDB-lite"/>
    </source>
</evidence>
<evidence type="ECO:0000256" key="1">
    <source>
        <dbReference type="ARBA" id="ARBA00004141"/>
    </source>
</evidence>
<feature type="transmembrane region" description="Helical" evidence="6">
    <location>
        <begin position="448"/>
        <end position="466"/>
    </location>
</feature>
<evidence type="ECO:0000256" key="4">
    <source>
        <dbReference type="ARBA" id="ARBA00023136"/>
    </source>
</evidence>
<dbReference type="AlphaFoldDB" id="A0A6A4GM02"/>
<feature type="transmembrane region" description="Helical" evidence="6">
    <location>
        <begin position="83"/>
        <end position="103"/>
    </location>
</feature>
<dbReference type="Pfam" id="PF07690">
    <property type="entry name" value="MFS_1"/>
    <property type="match status" value="1"/>
</dbReference>
<dbReference type="SUPFAM" id="SSF103473">
    <property type="entry name" value="MFS general substrate transporter"/>
    <property type="match status" value="1"/>
</dbReference>
<dbReference type="OrthoDB" id="2585655at2759"/>
<organism evidence="8 9">
    <name type="scientific">Gymnopus androsaceus JB14</name>
    <dbReference type="NCBI Taxonomy" id="1447944"/>
    <lineage>
        <taxon>Eukaryota</taxon>
        <taxon>Fungi</taxon>
        <taxon>Dikarya</taxon>
        <taxon>Basidiomycota</taxon>
        <taxon>Agaricomycotina</taxon>
        <taxon>Agaricomycetes</taxon>
        <taxon>Agaricomycetidae</taxon>
        <taxon>Agaricales</taxon>
        <taxon>Marasmiineae</taxon>
        <taxon>Omphalotaceae</taxon>
        <taxon>Gymnopus</taxon>
    </lineage>
</organism>
<feature type="region of interest" description="Disordered" evidence="5">
    <location>
        <begin position="250"/>
        <end position="305"/>
    </location>
</feature>
<dbReference type="Proteomes" id="UP000799118">
    <property type="component" value="Unassembled WGS sequence"/>
</dbReference>
<sequence>MSDSTTDPKTKSASSDVPEPIAFDIEHMPVADDPRKWSNFRKNFVLAQVAFGSVLAGLGANIQSAAITEMEADLPATPSQFSLSMSLFMLLQGIFPLVLASISEVKGRKLIYIISMILFTAGSAVVATSNSIGLLIGFRCLQAAGSSAVLSIGAATLADIFDPAERGRKMGFYYVAPLLGASLSPIIGGGLTSAFTWRGAFWFCTIDGGVVFLSFLLLFKDTYRCERSLTYQNVLKVRLREAARKKALGEEKAEITSEDTGGDSAHEKSTQNLKKQDVTVTEAPITGEDTRGDSAHENSTQDLEKQDITVTEASKIIPEVKLGLRDINPFTPMLLTIRRTYNVFMLLASGFNFSFEFVVIYTTSRSLSTYYHYSPVKIGLTLLAFGLGTVIGSLFGGRWSDYQLARLKAKNGGQGTPEMRLRSTVHALVMFPLCVAGFAWVLQERVHIAGVCVMLFACGFLAYVVYASSLTYIVDSNLGRSGSAIALNSFFRCTLAFIMEEVAVPMQDALGDGWMYTIIAVIIALTSLLIVAVIYKGAQWRAEADARELAAQEKL</sequence>
<dbReference type="PANTHER" id="PTHR23502:SF5">
    <property type="entry name" value="QUINIDINE RESISTANCE PROTEIN 3"/>
    <property type="match status" value="1"/>
</dbReference>
<evidence type="ECO:0000313" key="8">
    <source>
        <dbReference type="EMBL" id="KAE9386360.1"/>
    </source>
</evidence>
<feature type="transmembrane region" description="Helical" evidence="6">
    <location>
        <begin position="343"/>
        <end position="362"/>
    </location>
</feature>
<keyword evidence="2 6" id="KW-0812">Transmembrane</keyword>
<feature type="transmembrane region" description="Helical" evidence="6">
    <location>
        <begin position="200"/>
        <end position="219"/>
    </location>
</feature>
<dbReference type="EMBL" id="ML769887">
    <property type="protein sequence ID" value="KAE9386360.1"/>
    <property type="molecule type" value="Genomic_DNA"/>
</dbReference>
<gene>
    <name evidence="8" type="ORF">BT96DRAFT_1026265</name>
</gene>
<feature type="transmembrane region" description="Helical" evidence="6">
    <location>
        <begin position="514"/>
        <end position="535"/>
    </location>
</feature>
<dbReference type="InterPro" id="IPR011701">
    <property type="entry name" value="MFS"/>
</dbReference>
<feature type="transmembrane region" description="Helical" evidence="6">
    <location>
        <begin position="110"/>
        <end position="137"/>
    </location>
</feature>
<feature type="domain" description="Major facilitator superfamily (MFS) profile" evidence="7">
    <location>
        <begin position="45"/>
        <end position="538"/>
    </location>
</feature>
<dbReference type="InterPro" id="IPR036259">
    <property type="entry name" value="MFS_trans_sf"/>
</dbReference>
<keyword evidence="4 6" id="KW-0472">Membrane</keyword>
<proteinExistence type="predicted"/>
<evidence type="ECO:0000256" key="6">
    <source>
        <dbReference type="SAM" id="Phobius"/>
    </source>
</evidence>
<dbReference type="PROSITE" id="PS50850">
    <property type="entry name" value="MFS"/>
    <property type="match status" value="1"/>
</dbReference>
<evidence type="ECO:0000256" key="3">
    <source>
        <dbReference type="ARBA" id="ARBA00022989"/>
    </source>
</evidence>
<dbReference type="GO" id="GO:0022857">
    <property type="term" value="F:transmembrane transporter activity"/>
    <property type="evidence" value="ECO:0007669"/>
    <property type="project" value="InterPro"/>
</dbReference>